<name>A0A1L8DTS8_9DIPT</name>
<feature type="region of interest" description="Disordered" evidence="5">
    <location>
        <begin position="701"/>
        <end position="722"/>
    </location>
</feature>
<evidence type="ECO:0000256" key="5">
    <source>
        <dbReference type="SAM" id="MobiDB-lite"/>
    </source>
</evidence>
<dbReference type="InterPro" id="IPR029071">
    <property type="entry name" value="Ubiquitin-like_domsf"/>
</dbReference>
<dbReference type="Pfam" id="PF00240">
    <property type="entry name" value="ubiquitin"/>
    <property type="match status" value="1"/>
</dbReference>
<dbReference type="SUPFAM" id="SSF54236">
    <property type="entry name" value="Ubiquitin-like"/>
    <property type="match status" value="1"/>
</dbReference>
<accession>A0A1L8DTS8</accession>
<evidence type="ECO:0000256" key="2">
    <source>
        <dbReference type="ARBA" id="ARBA00022771"/>
    </source>
</evidence>
<feature type="domain" description="AN1-type" evidence="7">
    <location>
        <begin position="866"/>
        <end position="913"/>
    </location>
</feature>
<feature type="region of interest" description="Disordered" evidence="5">
    <location>
        <begin position="365"/>
        <end position="389"/>
    </location>
</feature>
<evidence type="ECO:0000256" key="3">
    <source>
        <dbReference type="ARBA" id="ARBA00022833"/>
    </source>
</evidence>
<dbReference type="GO" id="GO:0008270">
    <property type="term" value="F:zinc ion binding"/>
    <property type="evidence" value="ECO:0007669"/>
    <property type="project" value="UniProtKB-KW"/>
</dbReference>
<reference evidence="8" key="1">
    <citation type="submission" date="2016-12" db="EMBL/GenBank/DDBJ databases">
        <title>An insight into the sialome and mialome of the sand fly, Nyssomyia neivai.</title>
        <authorList>
            <person name="Sebastian V."/>
            <person name="Goulart T.M."/>
            <person name="Oliveira W."/>
            <person name="Calvo E."/>
            <person name="Oliveira L.F."/>
            <person name="Pinto M.C."/>
            <person name="Rosselino A.M."/>
            <person name="Ribeiro J.M."/>
        </authorList>
    </citation>
    <scope>NUCLEOTIDE SEQUENCE</scope>
</reference>
<dbReference type="SMART" id="SM00154">
    <property type="entry name" value="ZnF_AN1"/>
    <property type="match status" value="1"/>
</dbReference>
<dbReference type="PANTHER" id="PTHR46728">
    <property type="entry name" value="AN1-TYPE ZINC FINGER PROTEIN 4"/>
    <property type="match status" value="1"/>
</dbReference>
<dbReference type="EMBL" id="GFDF01004379">
    <property type="protein sequence ID" value="JAV09705.1"/>
    <property type="molecule type" value="Transcribed_RNA"/>
</dbReference>
<dbReference type="InterPro" id="IPR053061">
    <property type="entry name" value="AN1-type_zinc_finger"/>
</dbReference>
<keyword evidence="2 4" id="KW-0863">Zinc-finger</keyword>
<protein>
    <submittedName>
        <fullName evidence="8">Putative ubiquitin-like domain of an1</fullName>
    </submittedName>
</protein>
<feature type="domain" description="Ubiquitin-like" evidence="6">
    <location>
        <begin position="10"/>
        <end position="85"/>
    </location>
</feature>
<dbReference type="Pfam" id="PF01428">
    <property type="entry name" value="zf-AN1"/>
    <property type="match status" value="1"/>
</dbReference>
<evidence type="ECO:0000256" key="1">
    <source>
        <dbReference type="ARBA" id="ARBA00022723"/>
    </source>
</evidence>
<evidence type="ECO:0000256" key="4">
    <source>
        <dbReference type="PROSITE-ProRule" id="PRU00449"/>
    </source>
</evidence>
<dbReference type="Gene3D" id="4.10.1110.10">
    <property type="entry name" value="AN1-like Zinc finger"/>
    <property type="match status" value="1"/>
</dbReference>
<organism evidence="8">
    <name type="scientific">Nyssomyia neivai</name>
    <dbReference type="NCBI Taxonomy" id="330878"/>
    <lineage>
        <taxon>Eukaryota</taxon>
        <taxon>Metazoa</taxon>
        <taxon>Ecdysozoa</taxon>
        <taxon>Arthropoda</taxon>
        <taxon>Hexapoda</taxon>
        <taxon>Insecta</taxon>
        <taxon>Pterygota</taxon>
        <taxon>Neoptera</taxon>
        <taxon>Endopterygota</taxon>
        <taxon>Diptera</taxon>
        <taxon>Nematocera</taxon>
        <taxon>Psychodoidea</taxon>
        <taxon>Psychodidae</taxon>
        <taxon>Nyssomyia</taxon>
    </lineage>
</organism>
<evidence type="ECO:0000259" key="7">
    <source>
        <dbReference type="PROSITE" id="PS51039"/>
    </source>
</evidence>
<keyword evidence="3" id="KW-0862">Zinc</keyword>
<evidence type="ECO:0000313" key="8">
    <source>
        <dbReference type="EMBL" id="JAV09705.1"/>
    </source>
</evidence>
<keyword evidence="1" id="KW-0479">Metal-binding</keyword>
<dbReference type="SMART" id="SM00213">
    <property type="entry name" value="UBQ"/>
    <property type="match status" value="1"/>
</dbReference>
<dbReference type="InterPro" id="IPR000626">
    <property type="entry name" value="Ubiquitin-like_dom"/>
</dbReference>
<dbReference type="PANTHER" id="PTHR46728:SF1">
    <property type="entry name" value="AN1-TYPE ZINC FINGER PROTEIN 4"/>
    <property type="match status" value="1"/>
</dbReference>
<feature type="compositionally biased region" description="Basic and acidic residues" evidence="5">
    <location>
        <begin position="706"/>
        <end position="715"/>
    </location>
</feature>
<dbReference type="InterPro" id="IPR035896">
    <property type="entry name" value="AN1-like_Znf"/>
</dbReference>
<dbReference type="AlphaFoldDB" id="A0A1L8DTS8"/>
<dbReference type="Gene3D" id="3.10.20.90">
    <property type="entry name" value="Phosphatidylinositol 3-kinase Catalytic Subunit, Chain A, domain 1"/>
    <property type="match status" value="1"/>
</dbReference>
<dbReference type="InterPro" id="IPR000058">
    <property type="entry name" value="Znf_AN1"/>
</dbReference>
<sequence>MLSQDSLPQYDIIVETLTGAELKITVTEKDTIGYIKSRIQKYEGIPIGHQHLLYNHNELNDATEMKDIPLVKGSRLKLVLGLKGGPVSARRVVTLPDYENWFDLSDVLNTSSRQEPLTISTPGVKVLVYKDCKKNIHRLMKFRTGKNLLTKGSEEHTETTTNESQNDQWLNDNINTLEKMHQLRTKLEWKKRNKNVKTSTSYAKECESKVTSSSSQMKCNIESEIGRKLRRLGFMSKTRSIAPDMSVDAALKPDVAPIGRIAHKIDGGDVRNWCQTNEKINNNSLFFSHHRHSQPSLKVAQPLVNCVNYIGARSKSAKPPSNEYSKMKLRENIRRNRSFKTINTENDLVIDENQVLSDAMDARVASHDERIHRPPSSRMTRDEKVSSTSVQDLIEQFSKSRITSLSDPYGDGGRCENEKKMLSKRSMLSKHLSTASFENKLFVERQHTFAINNRGDARASCSSDFQLDTTNSDAGYRVFKLPSENGSSYELPKLLIREDSPVESFHSSDSQLETLALRGESPKTVMDTFTKSDTTNDTNAKVSSTESILQLYDSPTSTSREKLLNILDSTQSATAQTGTRKKSQDVGFNQLELSFLNDDTPKEQDLLKVASNEWKNDVESPPFNFMSSGDISPTEDDDDVFNSCEMLHPGKAKSVEMNEFRMMFGSSPTLLNNTVAQTNSMRHASAASFMYRRHPDTCLSSSTSDLECHPTRTKGDNAVGSAKSELPSLLRHRNNEHLDYMRSYENLDRTKIVRLRNDRVSTVRDWRVENDPHLPREESTEDFSAFTRINYQEHTSSGDFPVSFPSNESLFNINFDTFEDDVIEIDTLGMFDNANGLILPEITDTTSHQDGAAAAPTDAVPAKGSKGKKLRCAECKKKLGLIMIMRCHCEKVFCPQHRYAEAHNCSYNFKQEGRKILARENPLVVAQKLPKI</sequence>
<dbReference type="PROSITE" id="PS51039">
    <property type="entry name" value="ZF_AN1"/>
    <property type="match status" value="1"/>
</dbReference>
<evidence type="ECO:0000259" key="6">
    <source>
        <dbReference type="PROSITE" id="PS50053"/>
    </source>
</evidence>
<dbReference type="SUPFAM" id="SSF118310">
    <property type="entry name" value="AN1-like Zinc finger"/>
    <property type="match status" value="1"/>
</dbReference>
<dbReference type="PROSITE" id="PS50053">
    <property type="entry name" value="UBIQUITIN_2"/>
    <property type="match status" value="1"/>
</dbReference>
<proteinExistence type="predicted"/>